<sequence length="385" mass="44961">MFLYLSLGPKREMASKVTVGGSSIRGNLGFLIWALRRPDNVELSNYHFYSIYYIFLNILIYTSAILHIPIVLKIRTNSHLPSVIRNQPQNYVLYQTVFMACFKTPQIYAVLFVYWYHMPVDFTSFYAITNHFYRAICFFYLYFGISLFIILPLVLILSGQTFLSIISHPFSVTILGIPITIFVQVHHFLIFFLSVQKLFLVFFPNSESYFEKFSGKSMIKIIYSIFILANAGFFIWAAERPKNVQFSSYSFYAIYYFFLNILIYASAFLHIPIVYKIKTNSHLPSVIRNQPQNYVLYQTVFMACFKTPQIYAIAYIHWHQVSLDLYILVCLIFDIISTPLLIQISYLCCNRRNVESLKANLSFGRKIKSIFTTNNSKISPMTIEN</sequence>
<dbReference type="AlphaFoldDB" id="A0A2G5TQ89"/>
<dbReference type="STRING" id="1611254.A0A2G5TQ89"/>
<feature type="transmembrane region" description="Helical" evidence="1">
    <location>
        <begin position="92"/>
        <end position="117"/>
    </location>
</feature>
<feature type="transmembrane region" description="Helical" evidence="1">
    <location>
        <begin position="51"/>
        <end position="72"/>
    </location>
</feature>
<keyword evidence="3" id="KW-1185">Reference proteome</keyword>
<protein>
    <recommendedName>
        <fullName evidence="4">Serpentine receptor class gamma</fullName>
    </recommendedName>
</protein>
<dbReference type="InterPro" id="IPR018817">
    <property type="entry name" value="7TM_GPCR_serpentine_rcpt_Srz"/>
</dbReference>
<evidence type="ECO:0000256" key="1">
    <source>
        <dbReference type="SAM" id="Phobius"/>
    </source>
</evidence>
<proteinExistence type="predicted"/>
<keyword evidence="1" id="KW-0812">Transmembrane</keyword>
<accession>A0A2G5TQ89</accession>
<feature type="transmembrane region" description="Helical" evidence="1">
    <location>
        <begin position="188"/>
        <end position="206"/>
    </location>
</feature>
<dbReference type="EMBL" id="PDUG01000005">
    <property type="protein sequence ID" value="PIC29480.1"/>
    <property type="molecule type" value="Genomic_DNA"/>
</dbReference>
<comment type="caution">
    <text evidence="2">The sequence shown here is derived from an EMBL/GenBank/DDBJ whole genome shotgun (WGS) entry which is preliminary data.</text>
</comment>
<dbReference type="PANTHER" id="PTHR31720:SF12">
    <property type="entry name" value="SERPENTINE RECEPTOR, CLASS T-RELATED"/>
    <property type="match status" value="1"/>
</dbReference>
<keyword evidence="1" id="KW-1133">Transmembrane helix</keyword>
<feature type="transmembrane region" description="Helical" evidence="1">
    <location>
        <begin position="162"/>
        <end position="182"/>
    </location>
</feature>
<feature type="transmembrane region" description="Helical" evidence="1">
    <location>
        <begin position="295"/>
        <end position="319"/>
    </location>
</feature>
<feature type="transmembrane region" description="Helical" evidence="1">
    <location>
        <begin position="132"/>
        <end position="155"/>
    </location>
</feature>
<dbReference type="OrthoDB" id="5876498at2759"/>
<dbReference type="Proteomes" id="UP000230233">
    <property type="component" value="Chromosome V"/>
</dbReference>
<organism evidence="2 3">
    <name type="scientific">Caenorhabditis nigoni</name>
    <dbReference type="NCBI Taxonomy" id="1611254"/>
    <lineage>
        <taxon>Eukaryota</taxon>
        <taxon>Metazoa</taxon>
        <taxon>Ecdysozoa</taxon>
        <taxon>Nematoda</taxon>
        <taxon>Chromadorea</taxon>
        <taxon>Rhabditida</taxon>
        <taxon>Rhabditina</taxon>
        <taxon>Rhabditomorpha</taxon>
        <taxon>Rhabditoidea</taxon>
        <taxon>Rhabditidae</taxon>
        <taxon>Peloderinae</taxon>
        <taxon>Caenorhabditis</taxon>
    </lineage>
</organism>
<feature type="transmembrane region" description="Helical" evidence="1">
    <location>
        <begin position="325"/>
        <end position="348"/>
    </location>
</feature>
<name>A0A2G5TQ89_9PELO</name>
<dbReference type="PANTHER" id="PTHR31720">
    <property type="entry name" value="SERPENTINE RECEPTOR, CLASS Z-RELATED"/>
    <property type="match status" value="1"/>
</dbReference>
<evidence type="ECO:0000313" key="2">
    <source>
        <dbReference type="EMBL" id="PIC29480.1"/>
    </source>
</evidence>
<keyword evidence="1" id="KW-0472">Membrane</keyword>
<reference evidence="3" key="1">
    <citation type="submission" date="2017-10" db="EMBL/GenBank/DDBJ databases">
        <title>Rapid genome shrinkage in a self-fertile nematode reveals novel sperm competition proteins.</title>
        <authorList>
            <person name="Yin D."/>
            <person name="Schwarz E.M."/>
            <person name="Thomas C.G."/>
            <person name="Felde R.L."/>
            <person name="Korf I.F."/>
            <person name="Cutter A.D."/>
            <person name="Schartner C.M."/>
            <person name="Ralston E.J."/>
            <person name="Meyer B.J."/>
            <person name="Haag E.S."/>
        </authorList>
    </citation>
    <scope>NUCLEOTIDE SEQUENCE [LARGE SCALE GENOMIC DNA]</scope>
    <source>
        <strain evidence="3">JU1422</strain>
    </source>
</reference>
<feature type="transmembrane region" description="Helical" evidence="1">
    <location>
        <begin position="249"/>
        <end position="275"/>
    </location>
</feature>
<evidence type="ECO:0000313" key="3">
    <source>
        <dbReference type="Proteomes" id="UP000230233"/>
    </source>
</evidence>
<evidence type="ECO:0008006" key="4">
    <source>
        <dbReference type="Google" id="ProtNLM"/>
    </source>
</evidence>
<feature type="transmembrane region" description="Helical" evidence="1">
    <location>
        <begin position="218"/>
        <end position="237"/>
    </location>
</feature>
<gene>
    <name evidence="2" type="primary">Cnig_chr_V.g21040</name>
    <name evidence="2" type="ORF">B9Z55_021040</name>
</gene>
<dbReference type="Pfam" id="PF10325">
    <property type="entry name" value="7TM_GPCR_Srz"/>
    <property type="match status" value="2"/>
</dbReference>